<dbReference type="SFLD" id="SFLDF00027">
    <property type="entry name" value="p-type_atpase"/>
    <property type="match status" value="1"/>
</dbReference>
<dbReference type="FunFam" id="2.70.150.10:FF:000160">
    <property type="entry name" value="Sarcoplasmic/endoplasmic reticulum calcium ATPase 1"/>
    <property type="match status" value="1"/>
</dbReference>
<dbReference type="Proteomes" id="UP000037386">
    <property type="component" value="Unassembled WGS sequence"/>
</dbReference>
<evidence type="ECO:0000256" key="3">
    <source>
        <dbReference type="ARBA" id="ARBA00022475"/>
    </source>
</evidence>
<dbReference type="SFLD" id="SFLDG00002">
    <property type="entry name" value="C1.7:_P-type_atpase_like"/>
    <property type="match status" value="1"/>
</dbReference>
<dbReference type="GO" id="GO:0016887">
    <property type="term" value="F:ATP hydrolysis activity"/>
    <property type="evidence" value="ECO:0007669"/>
    <property type="project" value="InterPro"/>
</dbReference>
<evidence type="ECO:0000313" key="14">
    <source>
        <dbReference type="EMBL" id="KOR75331.1"/>
    </source>
</evidence>
<keyword evidence="5 12" id="KW-0812">Transmembrane</keyword>
<proteinExistence type="inferred from homology"/>
<evidence type="ECO:0000256" key="5">
    <source>
        <dbReference type="ARBA" id="ARBA00022692"/>
    </source>
</evidence>
<dbReference type="InterPro" id="IPR006068">
    <property type="entry name" value="ATPase_P-typ_cation-transptr_C"/>
</dbReference>
<dbReference type="GO" id="GO:0005524">
    <property type="term" value="F:ATP binding"/>
    <property type="evidence" value="ECO:0007669"/>
    <property type="project" value="UniProtKB-KW"/>
</dbReference>
<dbReference type="Gene3D" id="3.40.50.1000">
    <property type="entry name" value="HAD superfamily/HAD-like"/>
    <property type="match status" value="1"/>
</dbReference>
<comment type="caution">
    <text evidence="14">The sequence shown here is derived from an EMBL/GenBank/DDBJ whole genome shotgun (WGS) entry which is preliminary data.</text>
</comment>
<evidence type="ECO:0000256" key="12">
    <source>
        <dbReference type="SAM" id="Phobius"/>
    </source>
</evidence>
<evidence type="ECO:0000256" key="4">
    <source>
        <dbReference type="ARBA" id="ARBA00022553"/>
    </source>
</evidence>
<dbReference type="GO" id="GO:0005886">
    <property type="term" value="C:plasma membrane"/>
    <property type="evidence" value="ECO:0007669"/>
    <property type="project" value="UniProtKB-SubCell"/>
</dbReference>
<evidence type="ECO:0000256" key="7">
    <source>
        <dbReference type="ARBA" id="ARBA00022840"/>
    </source>
</evidence>
<keyword evidence="6" id="KW-0547">Nucleotide-binding</keyword>
<dbReference type="Pfam" id="PF00690">
    <property type="entry name" value="Cation_ATPase_N"/>
    <property type="match status" value="1"/>
</dbReference>
<feature type="transmembrane region" description="Helical" evidence="12">
    <location>
        <begin position="747"/>
        <end position="768"/>
    </location>
</feature>
<dbReference type="Pfam" id="PF00689">
    <property type="entry name" value="Cation_ATPase_C"/>
    <property type="match status" value="1"/>
</dbReference>
<evidence type="ECO:0000256" key="9">
    <source>
        <dbReference type="ARBA" id="ARBA00022967"/>
    </source>
</evidence>
<dbReference type="PROSITE" id="PS00154">
    <property type="entry name" value="ATPASE_E1_E2"/>
    <property type="match status" value="1"/>
</dbReference>
<dbReference type="PRINTS" id="PR00120">
    <property type="entry name" value="HATPASE"/>
</dbReference>
<evidence type="ECO:0000259" key="13">
    <source>
        <dbReference type="SMART" id="SM00831"/>
    </source>
</evidence>
<dbReference type="InterPro" id="IPR023298">
    <property type="entry name" value="ATPase_P-typ_TM_dom_sf"/>
</dbReference>
<dbReference type="SMART" id="SM00831">
    <property type="entry name" value="Cation_ATPase_N"/>
    <property type="match status" value="1"/>
</dbReference>
<dbReference type="InterPro" id="IPR050510">
    <property type="entry name" value="Cation_transp_ATPase_P-type"/>
</dbReference>
<dbReference type="SUPFAM" id="SSF81653">
    <property type="entry name" value="Calcium ATPase, transduction domain A"/>
    <property type="match status" value="1"/>
</dbReference>
<dbReference type="InterPro" id="IPR008250">
    <property type="entry name" value="ATPase_P-typ_transduc_dom_A_sf"/>
</dbReference>
<evidence type="ECO:0000256" key="6">
    <source>
        <dbReference type="ARBA" id="ARBA00022741"/>
    </source>
</evidence>
<name>A0A0M1MZK6_9MOLU</name>
<evidence type="ECO:0000256" key="10">
    <source>
        <dbReference type="ARBA" id="ARBA00022989"/>
    </source>
</evidence>
<comment type="subcellular location">
    <subcellularLocation>
        <location evidence="1">Cell membrane</location>
        <topology evidence="1">Multi-pass membrane protein</topology>
    </subcellularLocation>
</comment>
<dbReference type="SUPFAM" id="SSF56784">
    <property type="entry name" value="HAD-like"/>
    <property type="match status" value="1"/>
</dbReference>
<keyword evidence="9" id="KW-1278">Translocase</keyword>
<dbReference type="InterPro" id="IPR036412">
    <property type="entry name" value="HAD-like_sf"/>
</dbReference>
<dbReference type="Gene3D" id="1.20.1110.10">
    <property type="entry name" value="Calcium-transporting ATPase, transmembrane domain"/>
    <property type="match status" value="1"/>
</dbReference>
<dbReference type="InterPro" id="IPR059000">
    <property type="entry name" value="ATPase_P-type_domA"/>
</dbReference>
<dbReference type="SFLD" id="SFLDS00003">
    <property type="entry name" value="Haloacid_Dehalogenase"/>
    <property type="match status" value="1"/>
</dbReference>
<evidence type="ECO:0000313" key="15">
    <source>
        <dbReference type="Proteomes" id="UP000037386"/>
    </source>
</evidence>
<dbReference type="NCBIfam" id="TIGR01494">
    <property type="entry name" value="ATPase_P-type"/>
    <property type="match status" value="2"/>
</dbReference>
<feature type="transmembrane region" description="Helical" evidence="12">
    <location>
        <begin position="98"/>
        <end position="118"/>
    </location>
</feature>
<comment type="similarity">
    <text evidence="2">Belongs to the cation transport ATPase (P-type) (TC 3.A.3) family. Type IIA subfamily.</text>
</comment>
<keyword evidence="8" id="KW-0460">Magnesium</keyword>
<dbReference type="PRINTS" id="PR00119">
    <property type="entry name" value="CATATPASE"/>
</dbReference>
<dbReference type="Gene3D" id="2.70.150.10">
    <property type="entry name" value="Calcium-transporting ATPase, cytoplasmic transduction domain A"/>
    <property type="match status" value="1"/>
</dbReference>
<dbReference type="SUPFAM" id="SSF81660">
    <property type="entry name" value="Metal cation-transporting ATPase, ATP-binding domain N"/>
    <property type="match status" value="1"/>
</dbReference>
<dbReference type="EMBL" id="LHCF01000014">
    <property type="protein sequence ID" value="KOR75331.1"/>
    <property type="molecule type" value="Genomic_DNA"/>
</dbReference>
<feature type="transmembrane region" description="Helical" evidence="12">
    <location>
        <begin position="859"/>
        <end position="882"/>
    </location>
</feature>
<accession>A0A0M1MZK6</accession>
<gene>
    <name evidence="14" type="primary">mgtA</name>
    <name evidence="14" type="ORF">CPX_001696</name>
</gene>
<feature type="transmembrane region" description="Helical" evidence="12">
    <location>
        <begin position="299"/>
        <end position="325"/>
    </location>
</feature>
<dbReference type="SUPFAM" id="SSF81665">
    <property type="entry name" value="Calcium ATPase, transmembrane domain M"/>
    <property type="match status" value="1"/>
</dbReference>
<dbReference type="InterPro" id="IPR004014">
    <property type="entry name" value="ATPase_P-typ_cation-transptr_N"/>
</dbReference>
<dbReference type="Gene3D" id="3.40.1110.10">
    <property type="entry name" value="Calcium-transporting ATPase, cytoplasmic domain N"/>
    <property type="match status" value="1"/>
</dbReference>
<evidence type="ECO:0000256" key="8">
    <source>
        <dbReference type="ARBA" id="ARBA00022842"/>
    </source>
</evidence>
<evidence type="ECO:0000256" key="11">
    <source>
        <dbReference type="ARBA" id="ARBA00023136"/>
    </source>
</evidence>
<keyword evidence="4" id="KW-0597">Phosphoprotein</keyword>
<dbReference type="InterPro" id="IPR001757">
    <property type="entry name" value="P_typ_ATPase"/>
</dbReference>
<dbReference type="PANTHER" id="PTHR43294:SF21">
    <property type="entry name" value="CATION TRANSPORTING ATPASE"/>
    <property type="match status" value="1"/>
</dbReference>
<protein>
    <submittedName>
        <fullName evidence="14">Cation transport ATPase</fullName>
    </submittedName>
</protein>
<dbReference type="Pfam" id="PF13246">
    <property type="entry name" value="Cation_ATPase"/>
    <property type="match status" value="1"/>
</dbReference>
<dbReference type="InterPro" id="IPR044492">
    <property type="entry name" value="P_typ_ATPase_HD_dom"/>
</dbReference>
<dbReference type="InterPro" id="IPR018303">
    <property type="entry name" value="ATPase_P-typ_P_site"/>
</dbReference>
<keyword evidence="7" id="KW-0067">ATP-binding</keyword>
<dbReference type="AlphaFoldDB" id="A0A0M1MZK6"/>
<dbReference type="PANTHER" id="PTHR43294">
    <property type="entry name" value="SODIUM/POTASSIUM-TRANSPORTING ATPASE SUBUNIT ALPHA"/>
    <property type="match status" value="1"/>
</dbReference>
<keyword evidence="3" id="KW-1003">Cell membrane</keyword>
<dbReference type="RefSeq" id="WP_235443245.1">
    <property type="nucleotide sequence ID" value="NZ_LHCF01000014.1"/>
</dbReference>
<feature type="transmembrane region" description="Helical" evidence="12">
    <location>
        <begin position="789"/>
        <end position="815"/>
    </location>
</feature>
<feature type="transmembrane region" description="Helical" evidence="12">
    <location>
        <begin position="827"/>
        <end position="847"/>
    </location>
</feature>
<dbReference type="Pfam" id="PF00122">
    <property type="entry name" value="E1-E2_ATPase"/>
    <property type="match status" value="1"/>
</dbReference>
<keyword evidence="10 12" id="KW-1133">Transmembrane helix</keyword>
<evidence type="ECO:0000256" key="2">
    <source>
        <dbReference type="ARBA" id="ARBA00005675"/>
    </source>
</evidence>
<dbReference type="InterPro" id="IPR023299">
    <property type="entry name" value="ATPase_P-typ_cyto_dom_N"/>
</dbReference>
<feature type="domain" description="Cation-transporting P-type ATPase N-terminal" evidence="13">
    <location>
        <begin position="16"/>
        <end position="90"/>
    </location>
</feature>
<organism evidence="14 15">
    <name type="scientific">Candidatus Phytoplasma pruni</name>
    <dbReference type="NCBI Taxonomy" id="479893"/>
    <lineage>
        <taxon>Bacteria</taxon>
        <taxon>Bacillati</taxon>
        <taxon>Mycoplasmatota</taxon>
        <taxon>Mollicutes</taxon>
        <taxon>Acholeplasmatales</taxon>
        <taxon>Acholeplasmataceae</taxon>
        <taxon>Candidatus Phytoplasma</taxon>
        <taxon>16SrIII (X-disease group)</taxon>
    </lineage>
</organism>
<dbReference type="STRING" id="479893.CPX_001696"/>
<reference evidence="15" key="1">
    <citation type="submission" date="2015-05" db="EMBL/GenBank/DDBJ databases">
        <title>Draft genome sequence of 'Candidatus Phytoplasma Pruni' strain CX, a plant pathogenic bacterium.</title>
        <authorList>
            <person name="Lee I.-M."/>
            <person name="Bottner-Parker K.D."/>
            <person name="Shao J."/>
            <person name="Gundersen-Rindal D.E."/>
            <person name="Zhao Y."/>
            <person name="Davis R.E."/>
        </authorList>
    </citation>
    <scope>NUCLEOTIDE SEQUENCE [LARGE SCALE GENOMIC DNA]</scope>
    <source>
        <strain evidence="15">CX</strain>
    </source>
</reference>
<feature type="transmembrane region" description="Helical" evidence="12">
    <location>
        <begin position="716"/>
        <end position="741"/>
    </location>
</feature>
<dbReference type="PATRIC" id="fig|479893.3.peg.506"/>
<feature type="transmembrane region" description="Helical" evidence="12">
    <location>
        <begin position="897"/>
        <end position="914"/>
    </location>
</feature>
<dbReference type="InterPro" id="IPR023214">
    <property type="entry name" value="HAD_sf"/>
</dbReference>
<evidence type="ECO:0000256" key="1">
    <source>
        <dbReference type="ARBA" id="ARBA00004651"/>
    </source>
</evidence>
<feature type="transmembrane region" description="Helical" evidence="12">
    <location>
        <begin position="261"/>
        <end position="279"/>
    </location>
</feature>
<feature type="transmembrane region" description="Helical" evidence="12">
    <location>
        <begin position="73"/>
        <end position="92"/>
    </location>
</feature>
<sequence>MKKLLLESLSSLMESLFYQLNLKKLEKALKTDFAKGLDNAKVQQKRLKYGFNLLQEPVAFSFWKTFRQQFNDFFVYLLLIASAITFIMGFISHQKEEILESILILIIVLINAFLGVIYENKTQKSLLMVKNKTKPYSKVLRNNQKQLISQEELVVGDIVFLETGDIVPADIRLIQSNHLKINESVLTGETLSVAKKHQDNDQPFSLFNAFNIVFMSTVVAYGNAKGVVLATGMKTQIGKITQFTLINQTTKTPLEKNIAHLSKLLSVIIAFLIIINFSLNLLKHYWFGKNIDLTVLKHFLFSSIALAVAVIPEGLLAIITIIMILGIKKLANQKAIVKNLKTLEILGTVSVICTDKTGTLTYNKMNIKHLYTSNNVFSVNNVLPLSKDVLRLVKYGCLCNNATAQKDQNNNKINNIIFDPVDQSFIDLAYLWQIDVNLLREENIRLKEFPFDDKYKLMITIHRLKSRKYIIIKGAGEIICNLSKYVDYQGEMQEKQLNNEHLINNELTRMTQKGYKVLGVAYVDFFQEEWLQEDTTLDELLSQLQNKIVFLGLVAIQDPIRPEIFAAIQDCRNASIIPIMITGDHLYTAEKIAKELHILKHPHDLAINGDMFEQMSESEIKTKLPYIKVYARTKPEQKLKIVQAWQKLGHIVAMTGDGVNDAPSIKQANIGISMGVNGTEIAKQTADIVLTDDNFNTIKNAIEEGRNIFLNIKKSILFLLSCNMGEITVILLNTCLGHFFFTYDFVILSALQILWINLVTDSLVALGLGMEPKEKDLMKQKPRNIKNALLTPALIYKIALEGFFLGLLTFLAAWIGYKLHPQEAAKYGQTFAFFVLSFSQLVHVFNLKHLRKSVFSLQTNWALIKFFLISVFLQMIILFVPFFKENFQLADLSCRDFLIIFILSMSPLLVVEIAKKGLKRKINR</sequence>
<keyword evidence="11 12" id="KW-0472">Membrane</keyword>